<evidence type="ECO:0000256" key="6">
    <source>
        <dbReference type="ARBA" id="ARBA00023002"/>
    </source>
</evidence>
<evidence type="ECO:0000259" key="9">
    <source>
        <dbReference type="PROSITE" id="PS00083"/>
    </source>
</evidence>
<keyword evidence="7" id="KW-0408">Iron</keyword>
<dbReference type="Proteomes" id="UP000494117">
    <property type="component" value="Unassembled WGS sequence"/>
</dbReference>
<dbReference type="SMR" id="A0A6S7EAR0"/>
<dbReference type="InterPro" id="IPR015889">
    <property type="entry name" value="Intradiol_dOase_core"/>
</dbReference>
<reference evidence="10 11" key="1">
    <citation type="submission" date="2020-04" db="EMBL/GenBank/DDBJ databases">
        <authorList>
            <person name="De Canck E."/>
        </authorList>
    </citation>
    <scope>NUCLEOTIDE SEQUENCE [LARGE SCALE GENOMIC DNA]</scope>
    <source>
        <strain evidence="10 11">LMG 26858</strain>
    </source>
</reference>
<dbReference type="PROSITE" id="PS00083">
    <property type="entry name" value="INTRADIOL_DIOXYGENAS"/>
    <property type="match status" value="1"/>
</dbReference>
<evidence type="ECO:0000256" key="2">
    <source>
        <dbReference type="ARBA" id="ARBA00007825"/>
    </source>
</evidence>
<evidence type="ECO:0000256" key="8">
    <source>
        <dbReference type="NCBIfam" id="TIGR02465"/>
    </source>
</evidence>
<gene>
    <name evidence="10" type="primary">tcbC</name>
    <name evidence="10" type="ORF">LMG26858_04368</name>
</gene>
<evidence type="ECO:0000256" key="5">
    <source>
        <dbReference type="ARBA" id="ARBA00022964"/>
    </source>
</evidence>
<organism evidence="10 11">
    <name type="scientific">Achromobacter anxifer</name>
    <dbReference type="NCBI Taxonomy" id="1287737"/>
    <lineage>
        <taxon>Bacteria</taxon>
        <taxon>Pseudomonadati</taxon>
        <taxon>Pseudomonadota</taxon>
        <taxon>Betaproteobacteria</taxon>
        <taxon>Burkholderiales</taxon>
        <taxon>Alcaligenaceae</taxon>
        <taxon>Achromobacter</taxon>
    </lineage>
</organism>
<protein>
    <recommendedName>
        <fullName evidence="8">Chlorocatechol 1,2-dioxygenase</fullName>
    </recommendedName>
</protein>
<dbReference type="AlphaFoldDB" id="A0A6S7EAR0"/>
<dbReference type="EMBL" id="CADILG010000037">
    <property type="protein sequence ID" value="CAB3903675.1"/>
    <property type="molecule type" value="Genomic_DNA"/>
</dbReference>
<evidence type="ECO:0000256" key="7">
    <source>
        <dbReference type="ARBA" id="ARBA00023004"/>
    </source>
</evidence>
<dbReference type="GO" id="GO:0018576">
    <property type="term" value="F:catechol 1,2-dioxygenase activity"/>
    <property type="evidence" value="ECO:0007669"/>
    <property type="project" value="InterPro"/>
</dbReference>
<dbReference type="InterPro" id="IPR000627">
    <property type="entry name" value="Intradiol_dOase_C"/>
</dbReference>
<keyword evidence="6 10" id="KW-0560">Oxidoreductase</keyword>
<dbReference type="CDD" id="cd03462">
    <property type="entry name" value="1_2-CCD"/>
    <property type="match status" value="1"/>
</dbReference>
<keyword evidence="11" id="KW-1185">Reference proteome</keyword>
<dbReference type="GeneID" id="98407299"/>
<keyword evidence="4" id="KW-0058">Aromatic hydrocarbons catabolism</keyword>
<dbReference type="Pfam" id="PF00775">
    <property type="entry name" value="Dioxygenase_C"/>
    <property type="match status" value="1"/>
</dbReference>
<dbReference type="GO" id="GO:0008199">
    <property type="term" value="F:ferric iron binding"/>
    <property type="evidence" value="ECO:0007669"/>
    <property type="project" value="InterPro"/>
</dbReference>
<dbReference type="InterPro" id="IPR012817">
    <property type="entry name" value="Chlorcchol_dOase"/>
</dbReference>
<feature type="domain" description="Intradiol ring-cleavage dioxygenases" evidence="9">
    <location>
        <begin position="102"/>
        <end position="130"/>
    </location>
</feature>
<dbReference type="GO" id="GO:0009712">
    <property type="term" value="P:catechol-containing compound metabolic process"/>
    <property type="evidence" value="ECO:0007669"/>
    <property type="project" value="InterPro"/>
</dbReference>
<dbReference type="PANTHER" id="PTHR33711">
    <property type="entry name" value="DIOXYGENASE, PUTATIVE (AFU_ORTHOLOGUE AFUA_2G02910)-RELATED"/>
    <property type="match status" value="1"/>
</dbReference>
<keyword evidence="5 10" id="KW-0223">Dioxygenase</keyword>
<dbReference type="InterPro" id="IPR050770">
    <property type="entry name" value="Intradiol_RC_Dioxygenase"/>
</dbReference>
<comment type="cofactor">
    <cofactor evidence="1">
        <name>Fe(3+)</name>
        <dbReference type="ChEBI" id="CHEBI:29034"/>
    </cofactor>
</comment>
<dbReference type="PANTHER" id="PTHR33711:SF7">
    <property type="entry name" value="INTRADIOL RING-CLEAVAGE DIOXYGENASES DOMAIN-CONTAINING PROTEIN-RELATED"/>
    <property type="match status" value="1"/>
</dbReference>
<dbReference type="Pfam" id="PF04444">
    <property type="entry name" value="Dioxygenase_N"/>
    <property type="match status" value="1"/>
</dbReference>
<comment type="similarity">
    <text evidence="2">Belongs to the intradiol ring-cleavage dioxygenase family.</text>
</comment>
<accession>A0A6S7EAR0</accession>
<sequence>MNERVKQVASALVDAIQKTLTEQRVTEEEWRAGVGYMMKLAEAKEMALLLDVFFNHTIVDLKAQATRGSTPAIQGPYFLEGAPVVAGALKTYEDDSHHPLVIRGAVRTDDGAPAAGAVIDVWHSTPDGKYSGFHDQIPTDLYRGKVVADAQGKYAVRTTMPAPYQIPNKGPTGVLLEMMGSHTWRPAHVHFKVRKDGFVPLTTQYYFEGGDWVDSDCCKGVAPDLVMPAKTEGGAQVMAIDFVIERPREHA</sequence>
<evidence type="ECO:0000256" key="4">
    <source>
        <dbReference type="ARBA" id="ARBA00022797"/>
    </source>
</evidence>
<dbReference type="NCBIfam" id="TIGR02465">
    <property type="entry name" value="chlorocat_1_2"/>
    <property type="match status" value="1"/>
</dbReference>
<dbReference type="Gene3D" id="2.60.130.10">
    <property type="entry name" value="Aromatic compound dioxygenase"/>
    <property type="match status" value="1"/>
</dbReference>
<dbReference type="SUPFAM" id="SSF49482">
    <property type="entry name" value="Aromatic compound dioxygenase"/>
    <property type="match status" value="1"/>
</dbReference>
<dbReference type="InterPro" id="IPR007535">
    <property type="entry name" value="Catechol_dOase_N"/>
</dbReference>
<dbReference type="RefSeq" id="WP_011255152.1">
    <property type="nucleotide sequence ID" value="NZ_CADILG010000037.1"/>
</dbReference>
<evidence type="ECO:0000313" key="11">
    <source>
        <dbReference type="Proteomes" id="UP000494117"/>
    </source>
</evidence>
<keyword evidence="3" id="KW-0479">Metal-binding</keyword>
<proteinExistence type="inferred from homology"/>
<evidence type="ECO:0000313" key="10">
    <source>
        <dbReference type="EMBL" id="CAB3903675.1"/>
    </source>
</evidence>
<name>A0A6S7EAR0_9BURK</name>
<evidence type="ECO:0000256" key="3">
    <source>
        <dbReference type="ARBA" id="ARBA00022723"/>
    </source>
</evidence>
<evidence type="ECO:0000256" key="1">
    <source>
        <dbReference type="ARBA" id="ARBA00001965"/>
    </source>
</evidence>